<organism evidence="6 7">
    <name type="scientific">Acetobacter nitrogenifigens DSM 23921 = NBRC 105050</name>
    <dbReference type="NCBI Taxonomy" id="1120919"/>
    <lineage>
        <taxon>Bacteria</taxon>
        <taxon>Pseudomonadati</taxon>
        <taxon>Pseudomonadota</taxon>
        <taxon>Alphaproteobacteria</taxon>
        <taxon>Acetobacterales</taxon>
        <taxon>Acetobacteraceae</taxon>
        <taxon>Acetobacter</taxon>
    </lineage>
</organism>
<dbReference type="GO" id="GO:0046052">
    <property type="term" value="P:UTP catabolic process"/>
    <property type="evidence" value="ECO:0007669"/>
    <property type="project" value="TreeGrafter"/>
</dbReference>
<dbReference type="FunFam" id="1.10.287.1080:FF:000003">
    <property type="entry name" value="Nucleoside triphosphate pyrophosphohydrolase"/>
    <property type="match status" value="1"/>
</dbReference>
<feature type="domain" description="NTP pyrophosphohydrolase MazG-like" evidence="5">
    <location>
        <begin position="44"/>
        <end position="117"/>
    </location>
</feature>
<dbReference type="CDD" id="cd11528">
    <property type="entry name" value="NTP-PPase_MazG_Nterm"/>
    <property type="match status" value="1"/>
</dbReference>
<dbReference type="InterPro" id="IPR048015">
    <property type="entry name" value="NTP-PPase_MazG-like_N"/>
</dbReference>
<dbReference type="GO" id="GO:0046081">
    <property type="term" value="P:dUTP catabolic process"/>
    <property type="evidence" value="ECO:0007669"/>
    <property type="project" value="TreeGrafter"/>
</dbReference>
<keyword evidence="7" id="KW-1185">Reference proteome</keyword>
<dbReference type="GO" id="GO:0046061">
    <property type="term" value="P:dATP catabolic process"/>
    <property type="evidence" value="ECO:0007669"/>
    <property type="project" value="TreeGrafter"/>
</dbReference>
<dbReference type="SUPFAM" id="SSF101386">
    <property type="entry name" value="all-alpha NTP pyrophosphatases"/>
    <property type="match status" value="2"/>
</dbReference>
<comment type="caution">
    <text evidence="6">The sequence shown here is derived from an EMBL/GenBank/DDBJ whole genome shotgun (WGS) entry which is preliminary data.</text>
</comment>
<dbReference type="InterPro" id="IPR004518">
    <property type="entry name" value="MazG-like_dom"/>
</dbReference>
<evidence type="ECO:0000256" key="4">
    <source>
        <dbReference type="ARBA" id="ARBA00074799"/>
    </source>
</evidence>
<sequence length="285" mass="31445">MTNSPLTRPPVRPSSDASAQLERLIDVMARLRDPDNGCPWDVAQTPATIAPYAIEEAYEIADAIDRGAWDETADELGDLLLQVVFQARMAEESGRFDFSTVARAIADKMIRRHPHVFTDETTAARDDAALMAQWETRKEQERIARAETGALAGVPSALPALLRARKLAARAARVGFDWPDVKGVFAKVQEEVNEVGVELANGDRDALEDEIGDLLFATASLARRLELDPEACLRRANDKFSHRFQALEAILAERGLTPSGRSVDELDAVWNEVKERERAGKARSA</sequence>
<gene>
    <name evidence="6" type="ORF">ANI02nite_00870</name>
</gene>
<dbReference type="GO" id="GO:0006203">
    <property type="term" value="P:dGTP catabolic process"/>
    <property type="evidence" value="ECO:0007669"/>
    <property type="project" value="TreeGrafter"/>
</dbReference>
<evidence type="ECO:0000313" key="6">
    <source>
        <dbReference type="EMBL" id="GEN58203.1"/>
    </source>
</evidence>
<dbReference type="InterPro" id="IPR011551">
    <property type="entry name" value="NTP_PyrPHydrolase_MazG"/>
</dbReference>
<dbReference type="GO" id="GO:0006950">
    <property type="term" value="P:response to stress"/>
    <property type="evidence" value="ECO:0007669"/>
    <property type="project" value="UniProtKB-ARBA"/>
</dbReference>
<dbReference type="InterPro" id="IPR048011">
    <property type="entry name" value="NTP-PPase_MazG-like_C"/>
</dbReference>
<dbReference type="FunFam" id="1.10.287.1080:FF:000001">
    <property type="entry name" value="Nucleoside triphosphate pyrophosphohydrolase"/>
    <property type="match status" value="1"/>
</dbReference>
<dbReference type="GO" id="GO:0046076">
    <property type="term" value="P:dTTP catabolic process"/>
    <property type="evidence" value="ECO:0007669"/>
    <property type="project" value="TreeGrafter"/>
</dbReference>
<proteinExistence type="inferred from homology"/>
<dbReference type="EMBL" id="BJYF01000001">
    <property type="protein sequence ID" value="GEN58203.1"/>
    <property type="molecule type" value="Genomic_DNA"/>
</dbReference>
<accession>A0A511X5J3</accession>
<dbReference type="EC" id="3.6.1.8" evidence="3"/>
<comment type="similarity">
    <text evidence="2">Belongs to the nucleoside triphosphate pyrophosphohydrolase family.</text>
</comment>
<evidence type="ECO:0000256" key="1">
    <source>
        <dbReference type="ARBA" id="ARBA00052141"/>
    </source>
</evidence>
<evidence type="ECO:0000313" key="7">
    <source>
        <dbReference type="Proteomes" id="UP000321635"/>
    </source>
</evidence>
<protein>
    <recommendedName>
        <fullName evidence="4">Nucleoside triphosphate pyrophosphohydrolase</fullName>
        <ecNumber evidence="3">3.6.1.8</ecNumber>
    </recommendedName>
</protein>
<dbReference type="Pfam" id="PF03819">
    <property type="entry name" value="MazG"/>
    <property type="match status" value="2"/>
</dbReference>
<dbReference type="NCBIfam" id="NF007113">
    <property type="entry name" value="PRK09562.1"/>
    <property type="match status" value="1"/>
</dbReference>
<name>A0A511X5J3_9PROT</name>
<evidence type="ECO:0000256" key="3">
    <source>
        <dbReference type="ARBA" id="ARBA00066372"/>
    </source>
</evidence>
<keyword evidence="6" id="KW-0378">Hydrolase</keyword>
<dbReference type="Proteomes" id="UP000321635">
    <property type="component" value="Unassembled WGS sequence"/>
</dbReference>
<dbReference type="RefSeq" id="WP_246789301.1">
    <property type="nucleotide sequence ID" value="NZ_AUBI01000001.1"/>
</dbReference>
<dbReference type="PANTHER" id="PTHR30522:SF0">
    <property type="entry name" value="NUCLEOSIDE TRIPHOSPHATE PYROPHOSPHOHYDROLASE"/>
    <property type="match status" value="1"/>
</dbReference>
<dbReference type="Gene3D" id="1.10.287.1080">
    <property type="entry name" value="MazG-like"/>
    <property type="match status" value="2"/>
</dbReference>
<dbReference type="CDD" id="cd11529">
    <property type="entry name" value="NTP-PPase_MazG_Cterm"/>
    <property type="match status" value="1"/>
</dbReference>
<comment type="catalytic activity">
    <reaction evidence="1">
        <text>ATP + H2O = AMP + diphosphate + H(+)</text>
        <dbReference type="Rhea" id="RHEA:14245"/>
        <dbReference type="ChEBI" id="CHEBI:15377"/>
        <dbReference type="ChEBI" id="CHEBI:15378"/>
        <dbReference type="ChEBI" id="CHEBI:30616"/>
        <dbReference type="ChEBI" id="CHEBI:33019"/>
        <dbReference type="ChEBI" id="CHEBI:456215"/>
        <dbReference type="EC" id="3.6.1.8"/>
    </reaction>
</comment>
<dbReference type="AlphaFoldDB" id="A0A511X5J3"/>
<reference evidence="6 7" key="1">
    <citation type="submission" date="2019-07" db="EMBL/GenBank/DDBJ databases">
        <title>Whole genome shotgun sequence of Acetobacter nitrogenifigens NBRC 105050.</title>
        <authorList>
            <person name="Hosoyama A."/>
            <person name="Uohara A."/>
            <person name="Ohji S."/>
            <person name="Ichikawa N."/>
        </authorList>
    </citation>
    <scope>NUCLEOTIDE SEQUENCE [LARGE SCALE GENOMIC DNA]</scope>
    <source>
        <strain evidence="6 7">NBRC 105050</strain>
    </source>
</reference>
<evidence type="ECO:0000256" key="2">
    <source>
        <dbReference type="ARBA" id="ARBA00061115"/>
    </source>
</evidence>
<dbReference type="PANTHER" id="PTHR30522">
    <property type="entry name" value="NUCLEOSIDE TRIPHOSPHATE PYROPHOSPHOHYDROLASE"/>
    <property type="match status" value="1"/>
</dbReference>
<dbReference type="GO" id="GO:0046047">
    <property type="term" value="P:TTP catabolic process"/>
    <property type="evidence" value="ECO:0007669"/>
    <property type="project" value="TreeGrafter"/>
</dbReference>
<feature type="domain" description="NTP pyrophosphohydrolase MazG-like" evidence="5">
    <location>
        <begin position="186"/>
        <end position="243"/>
    </location>
</feature>
<dbReference type="STRING" id="1120919.GCA_000429165_00090"/>
<dbReference type="NCBIfam" id="TIGR00444">
    <property type="entry name" value="mazG"/>
    <property type="match status" value="1"/>
</dbReference>
<dbReference type="GO" id="GO:0047693">
    <property type="term" value="F:ATP diphosphatase activity"/>
    <property type="evidence" value="ECO:0007669"/>
    <property type="project" value="UniProtKB-EC"/>
</dbReference>
<evidence type="ECO:0000259" key="5">
    <source>
        <dbReference type="Pfam" id="PF03819"/>
    </source>
</evidence>